<evidence type="ECO:0008006" key="2">
    <source>
        <dbReference type="Google" id="ProtNLM"/>
    </source>
</evidence>
<sequence length="76" mass="8602">LRYIEGHLTGIRRMVEEDKYCVDVLKQTFAVRRAIQKLDSILLAGHLGSCVIEGVKDGREDQVLGELLELYALTDK</sequence>
<dbReference type="InterPro" id="IPR038390">
    <property type="entry name" value="Metal_Tscrpt_repr_sf"/>
</dbReference>
<reference evidence="1" key="1">
    <citation type="submission" date="2018-05" db="EMBL/GenBank/DDBJ databases">
        <authorList>
            <person name="Lanie J.A."/>
            <person name="Ng W.-L."/>
            <person name="Kazmierczak K.M."/>
            <person name="Andrzejewski T.M."/>
            <person name="Davidsen T.M."/>
            <person name="Wayne K.J."/>
            <person name="Tettelin H."/>
            <person name="Glass J.I."/>
            <person name="Rusch D."/>
            <person name="Podicherti R."/>
            <person name="Tsui H.-C.T."/>
            <person name="Winkler M.E."/>
        </authorList>
    </citation>
    <scope>NUCLEOTIDE SEQUENCE</scope>
</reference>
<dbReference type="InterPro" id="IPR003735">
    <property type="entry name" value="Metal_Tscrpt_repr"/>
</dbReference>
<dbReference type="PANTHER" id="PTHR33677">
    <property type="entry name" value="TRANSCRIPTIONAL REPRESSOR FRMR-RELATED"/>
    <property type="match status" value="1"/>
</dbReference>
<organism evidence="1">
    <name type="scientific">marine metagenome</name>
    <dbReference type="NCBI Taxonomy" id="408172"/>
    <lineage>
        <taxon>unclassified sequences</taxon>
        <taxon>metagenomes</taxon>
        <taxon>ecological metagenomes</taxon>
    </lineage>
</organism>
<dbReference type="CDD" id="cd10151">
    <property type="entry name" value="TthCsoR-like_DUF156"/>
    <property type="match status" value="1"/>
</dbReference>
<dbReference type="Gene3D" id="1.20.58.1000">
    <property type="entry name" value="Metal-sensitive repressor, helix protomer"/>
    <property type="match status" value="1"/>
</dbReference>
<feature type="non-terminal residue" evidence="1">
    <location>
        <position position="1"/>
    </location>
</feature>
<dbReference type="GO" id="GO:0003677">
    <property type="term" value="F:DNA binding"/>
    <property type="evidence" value="ECO:0007669"/>
    <property type="project" value="InterPro"/>
</dbReference>
<dbReference type="AlphaFoldDB" id="A0A383B095"/>
<dbReference type="Pfam" id="PF02583">
    <property type="entry name" value="Trns_repr_metal"/>
    <property type="match status" value="1"/>
</dbReference>
<accession>A0A383B095</accession>
<dbReference type="GO" id="GO:0006355">
    <property type="term" value="P:regulation of DNA-templated transcription"/>
    <property type="evidence" value="ECO:0007669"/>
    <property type="project" value="InterPro"/>
</dbReference>
<dbReference type="GO" id="GO:0046872">
    <property type="term" value="F:metal ion binding"/>
    <property type="evidence" value="ECO:0007669"/>
    <property type="project" value="InterPro"/>
</dbReference>
<gene>
    <name evidence="1" type="ORF">METZ01_LOCUS466450</name>
</gene>
<proteinExistence type="predicted"/>
<evidence type="ECO:0000313" key="1">
    <source>
        <dbReference type="EMBL" id="SVE13596.1"/>
    </source>
</evidence>
<dbReference type="PANTHER" id="PTHR33677:SF3">
    <property type="entry name" value="COPPER-SENSING TRANSCRIPTIONAL REPRESSOR RICR"/>
    <property type="match status" value="1"/>
</dbReference>
<protein>
    <recommendedName>
        <fullName evidence="2">Metal-sensitive transcriptional repressor</fullName>
    </recommendedName>
</protein>
<dbReference type="EMBL" id="UINC01196549">
    <property type="protein sequence ID" value="SVE13596.1"/>
    <property type="molecule type" value="Genomic_DNA"/>
</dbReference>
<name>A0A383B095_9ZZZZ</name>